<protein>
    <recommendedName>
        <fullName evidence="4">Tyr recombinase domain-containing protein</fullName>
    </recommendedName>
</protein>
<keyword evidence="1" id="KW-0233">DNA recombination</keyword>
<dbReference type="Proteomes" id="UP000727993">
    <property type="component" value="Unassembled WGS sequence"/>
</dbReference>
<comment type="caution">
    <text evidence="2">The sequence shown here is derived from an EMBL/GenBank/DDBJ whole genome shotgun (WGS) entry which is preliminary data.</text>
</comment>
<reference evidence="2 3" key="1">
    <citation type="submission" date="2020-10" db="EMBL/GenBank/DDBJ databases">
        <title>Connecting structure to function with the recovery of over 1000 high-quality activated sludge metagenome-assembled genomes encoding full-length rRNA genes using long-read sequencing.</title>
        <authorList>
            <person name="Singleton C.M."/>
            <person name="Petriglieri F."/>
            <person name="Kristensen J.M."/>
            <person name="Kirkegaard R.H."/>
            <person name="Michaelsen T.Y."/>
            <person name="Andersen M.H."/>
            <person name="Karst S.M."/>
            <person name="Dueholm M.S."/>
            <person name="Nielsen P.H."/>
            <person name="Albertsen M."/>
        </authorList>
    </citation>
    <scope>NUCLEOTIDE SEQUENCE [LARGE SCALE GENOMIC DNA]</scope>
    <source>
        <strain evidence="2">Lyne_18-Q3-R50-59_MAXAC.006</strain>
    </source>
</reference>
<evidence type="ECO:0000313" key="2">
    <source>
        <dbReference type="EMBL" id="MBK9297700.1"/>
    </source>
</evidence>
<evidence type="ECO:0000256" key="1">
    <source>
        <dbReference type="ARBA" id="ARBA00023172"/>
    </source>
</evidence>
<evidence type="ECO:0008006" key="4">
    <source>
        <dbReference type="Google" id="ProtNLM"/>
    </source>
</evidence>
<sequence>MLRHCTGPAATRDRALILVGWAGALRRSELVALNTSDITVSDLGAEL</sequence>
<dbReference type="Gene3D" id="1.10.443.10">
    <property type="entry name" value="Intergrase catalytic core"/>
    <property type="match status" value="1"/>
</dbReference>
<dbReference type="InterPro" id="IPR011010">
    <property type="entry name" value="DNA_brk_join_enz"/>
</dbReference>
<dbReference type="AlphaFoldDB" id="A0A936NCZ4"/>
<dbReference type="EMBL" id="JADJZA010000007">
    <property type="protein sequence ID" value="MBK9297700.1"/>
    <property type="molecule type" value="Genomic_DNA"/>
</dbReference>
<gene>
    <name evidence="2" type="ORF">IPN02_12895</name>
</gene>
<accession>A0A936NCZ4</accession>
<organism evidence="2 3">
    <name type="scientific">Candidatus Neomicrothrix subdominans</name>
    <dbReference type="NCBI Taxonomy" id="2954438"/>
    <lineage>
        <taxon>Bacteria</taxon>
        <taxon>Bacillati</taxon>
        <taxon>Actinomycetota</taxon>
        <taxon>Acidimicrobiia</taxon>
        <taxon>Acidimicrobiales</taxon>
        <taxon>Microthrixaceae</taxon>
        <taxon>Candidatus Neomicrothrix</taxon>
    </lineage>
</organism>
<name>A0A936NCZ4_9ACTN</name>
<dbReference type="SUPFAM" id="SSF56349">
    <property type="entry name" value="DNA breaking-rejoining enzymes"/>
    <property type="match status" value="1"/>
</dbReference>
<evidence type="ECO:0000313" key="3">
    <source>
        <dbReference type="Proteomes" id="UP000727993"/>
    </source>
</evidence>
<dbReference type="GO" id="GO:0003677">
    <property type="term" value="F:DNA binding"/>
    <property type="evidence" value="ECO:0007669"/>
    <property type="project" value="InterPro"/>
</dbReference>
<dbReference type="GO" id="GO:0006310">
    <property type="term" value="P:DNA recombination"/>
    <property type="evidence" value="ECO:0007669"/>
    <property type="project" value="UniProtKB-KW"/>
</dbReference>
<dbReference type="GO" id="GO:0015074">
    <property type="term" value="P:DNA integration"/>
    <property type="evidence" value="ECO:0007669"/>
    <property type="project" value="InterPro"/>
</dbReference>
<dbReference type="InterPro" id="IPR013762">
    <property type="entry name" value="Integrase-like_cat_sf"/>
</dbReference>
<proteinExistence type="predicted"/>